<dbReference type="Proteomes" id="UP001498421">
    <property type="component" value="Unassembled WGS sequence"/>
</dbReference>
<name>A0ABR1I6R7_9HYPO</name>
<protein>
    <submittedName>
        <fullName evidence="2">Uncharacterized protein</fullName>
    </submittedName>
</protein>
<dbReference type="EMBL" id="JAZAVK010000040">
    <property type="protein sequence ID" value="KAK7428506.1"/>
    <property type="molecule type" value="Genomic_DNA"/>
</dbReference>
<accession>A0ABR1I6R7</accession>
<comment type="caution">
    <text evidence="2">The sequence shown here is derived from an EMBL/GenBank/DDBJ whole genome shotgun (WGS) entry which is preliminary data.</text>
</comment>
<evidence type="ECO:0000256" key="1">
    <source>
        <dbReference type="SAM" id="MobiDB-lite"/>
    </source>
</evidence>
<feature type="region of interest" description="Disordered" evidence="1">
    <location>
        <begin position="1"/>
        <end position="33"/>
    </location>
</feature>
<evidence type="ECO:0000313" key="2">
    <source>
        <dbReference type="EMBL" id="KAK7428506.1"/>
    </source>
</evidence>
<organism evidence="2 3">
    <name type="scientific">Neonectria magnoliae</name>
    <dbReference type="NCBI Taxonomy" id="2732573"/>
    <lineage>
        <taxon>Eukaryota</taxon>
        <taxon>Fungi</taxon>
        <taxon>Dikarya</taxon>
        <taxon>Ascomycota</taxon>
        <taxon>Pezizomycotina</taxon>
        <taxon>Sordariomycetes</taxon>
        <taxon>Hypocreomycetidae</taxon>
        <taxon>Hypocreales</taxon>
        <taxon>Nectriaceae</taxon>
        <taxon>Neonectria</taxon>
    </lineage>
</organism>
<evidence type="ECO:0000313" key="3">
    <source>
        <dbReference type="Proteomes" id="UP001498421"/>
    </source>
</evidence>
<keyword evidence="3" id="KW-1185">Reference proteome</keyword>
<reference evidence="2 3" key="1">
    <citation type="journal article" date="2025" name="Microbiol. Resour. Announc.">
        <title>Draft genome sequences for Neonectria magnoliae and Neonectria punicea, canker pathogens of Liriodendron tulipifera and Acer saccharum in West Virginia.</title>
        <authorList>
            <person name="Petronek H.M."/>
            <person name="Kasson M.T."/>
            <person name="Metheny A.M."/>
            <person name="Stauder C.M."/>
            <person name="Lovett B."/>
            <person name="Lynch S.C."/>
            <person name="Garnas J.R."/>
            <person name="Kasson L.R."/>
            <person name="Stajich J.E."/>
        </authorList>
    </citation>
    <scope>NUCLEOTIDE SEQUENCE [LARGE SCALE GENOMIC DNA]</scope>
    <source>
        <strain evidence="2 3">NRRL 64651</strain>
    </source>
</reference>
<feature type="compositionally biased region" description="Polar residues" evidence="1">
    <location>
        <begin position="1"/>
        <end position="10"/>
    </location>
</feature>
<proteinExistence type="predicted"/>
<sequence>MGTTLSTTRNAHSKNPRKPAPSSNAVPMSLIDATRGRRHRRLYNRIRCRLGTERTASLPLPACSVGDIVVDMGCLAAEASMMMGAQEDGGEDAEMPMIVITPPTEYKERFETLIKPGHPSVATRRRIL</sequence>
<gene>
    <name evidence="2" type="ORF">QQZ08_004944</name>
</gene>